<dbReference type="FunFam" id="3.40.50.300:FF:000032">
    <property type="entry name" value="Export ABC transporter ATP-binding protein"/>
    <property type="match status" value="1"/>
</dbReference>
<keyword evidence="1" id="KW-0813">Transport</keyword>
<reference evidence="5" key="1">
    <citation type="submission" date="2021-01" db="EMBL/GenBank/DDBJ databases">
        <title>Whole genome shotgun sequence of Sinosporangium siamense NBRC 109515.</title>
        <authorList>
            <person name="Komaki H."/>
            <person name="Tamura T."/>
        </authorList>
    </citation>
    <scope>NUCLEOTIDE SEQUENCE</scope>
    <source>
        <strain evidence="5">NBRC 109515</strain>
    </source>
</reference>
<name>A0A919VC65_9ACTN</name>
<evidence type="ECO:0000313" key="5">
    <source>
        <dbReference type="EMBL" id="GII92824.1"/>
    </source>
</evidence>
<dbReference type="GO" id="GO:0098796">
    <property type="term" value="C:membrane protein complex"/>
    <property type="evidence" value="ECO:0007669"/>
    <property type="project" value="UniProtKB-ARBA"/>
</dbReference>
<dbReference type="SMART" id="SM00382">
    <property type="entry name" value="AAA"/>
    <property type="match status" value="1"/>
</dbReference>
<evidence type="ECO:0000256" key="3">
    <source>
        <dbReference type="ARBA" id="ARBA00022840"/>
    </source>
</evidence>
<dbReference type="Gene3D" id="3.40.50.300">
    <property type="entry name" value="P-loop containing nucleotide triphosphate hydrolases"/>
    <property type="match status" value="1"/>
</dbReference>
<evidence type="ECO:0000313" key="6">
    <source>
        <dbReference type="Proteomes" id="UP000606172"/>
    </source>
</evidence>
<dbReference type="PROSITE" id="PS00211">
    <property type="entry name" value="ABC_TRANSPORTER_1"/>
    <property type="match status" value="1"/>
</dbReference>
<comment type="caution">
    <text evidence="5">The sequence shown here is derived from an EMBL/GenBank/DDBJ whole genome shotgun (WGS) entry which is preliminary data.</text>
</comment>
<gene>
    <name evidence="5" type="ORF">Ssi02_30550</name>
</gene>
<dbReference type="AlphaFoldDB" id="A0A919VC65"/>
<dbReference type="CDD" id="cd03255">
    <property type="entry name" value="ABC_MJ0796_LolCDE_FtsE"/>
    <property type="match status" value="1"/>
</dbReference>
<dbReference type="Proteomes" id="UP000606172">
    <property type="component" value="Unassembled WGS sequence"/>
</dbReference>
<keyword evidence="2" id="KW-0547">Nucleotide-binding</keyword>
<dbReference type="PROSITE" id="PS50893">
    <property type="entry name" value="ABC_TRANSPORTER_2"/>
    <property type="match status" value="1"/>
</dbReference>
<dbReference type="GO" id="GO:0005886">
    <property type="term" value="C:plasma membrane"/>
    <property type="evidence" value="ECO:0007669"/>
    <property type="project" value="TreeGrafter"/>
</dbReference>
<dbReference type="PANTHER" id="PTHR24220:SF685">
    <property type="entry name" value="ABC TRANSPORTER RELATED"/>
    <property type="match status" value="1"/>
</dbReference>
<dbReference type="RefSeq" id="WP_204025885.1">
    <property type="nucleotide sequence ID" value="NZ_BOOW01000018.1"/>
</dbReference>
<organism evidence="5 6">
    <name type="scientific">Sinosporangium siamense</name>
    <dbReference type="NCBI Taxonomy" id="1367973"/>
    <lineage>
        <taxon>Bacteria</taxon>
        <taxon>Bacillati</taxon>
        <taxon>Actinomycetota</taxon>
        <taxon>Actinomycetes</taxon>
        <taxon>Streptosporangiales</taxon>
        <taxon>Streptosporangiaceae</taxon>
        <taxon>Sinosporangium</taxon>
    </lineage>
</organism>
<dbReference type="EMBL" id="BOOW01000018">
    <property type="protein sequence ID" value="GII92824.1"/>
    <property type="molecule type" value="Genomic_DNA"/>
</dbReference>
<dbReference type="GO" id="GO:0016887">
    <property type="term" value="F:ATP hydrolysis activity"/>
    <property type="evidence" value="ECO:0007669"/>
    <property type="project" value="InterPro"/>
</dbReference>
<proteinExistence type="predicted"/>
<keyword evidence="6" id="KW-1185">Reference proteome</keyword>
<dbReference type="GO" id="GO:0005524">
    <property type="term" value="F:ATP binding"/>
    <property type="evidence" value="ECO:0007669"/>
    <property type="project" value="UniProtKB-KW"/>
</dbReference>
<protein>
    <submittedName>
        <fullName evidence="5">ABC transporter</fullName>
    </submittedName>
</protein>
<dbReference type="InterPro" id="IPR015854">
    <property type="entry name" value="ABC_transpr_LolD-like"/>
</dbReference>
<accession>A0A919VC65</accession>
<dbReference type="InterPro" id="IPR027417">
    <property type="entry name" value="P-loop_NTPase"/>
</dbReference>
<dbReference type="Pfam" id="PF00005">
    <property type="entry name" value="ABC_tran"/>
    <property type="match status" value="1"/>
</dbReference>
<keyword evidence="3" id="KW-0067">ATP-binding</keyword>
<evidence type="ECO:0000259" key="4">
    <source>
        <dbReference type="PROSITE" id="PS50893"/>
    </source>
</evidence>
<sequence>MNTTTAADDAVRLDKVRKVYGQGAGSVTALNGVSLSFRRGSFTAVMGPSGSGKSTFLHCAAGLDRPTSGTVLLDGQDLSGCDETTLTKMRRERIGFVFQAFNLLPALSVVQNITLPLKLAGRRPDRGRVAEVIERVGLGNRANNRPAELSGGQQQRVAIARALVTGPAVVFADEPTGALDTRTAREVLLLIQESVRALRQTVVMVTHDPVAASYADRVVFLADGRFVGDYYNPTAEAVAERMTRLGAWADEAHGAYDRQPSATGGTF</sequence>
<dbReference type="InterPro" id="IPR017911">
    <property type="entry name" value="MacB-like_ATP-bd"/>
</dbReference>
<dbReference type="PANTHER" id="PTHR24220">
    <property type="entry name" value="IMPORT ATP-BINDING PROTEIN"/>
    <property type="match status" value="1"/>
</dbReference>
<dbReference type="InterPro" id="IPR017871">
    <property type="entry name" value="ABC_transporter-like_CS"/>
</dbReference>
<feature type="domain" description="ABC transporter" evidence="4">
    <location>
        <begin position="11"/>
        <end position="248"/>
    </location>
</feature>
<dbReference type="SUPFAM" id="SSF52540">
    <property type="entry name" value="P-loop containing nucleoside triphosphate hydrolases"/>
    <property type="match status" value="1"/>
</dbReference>
<dbReference type="GO" id="GO:0022857">
    <property type="term" value="F:transmembrane transporter activity"/>
    <property type="evidence" value="ECO:0007669"/>
    <property type="project" value="TreeGrafter"/>
</dbReference>
<evidence type="ECO:0000256" key="1">
    <source>
        <dbReference type="ARBA" id="ARBA00022448"/>
    </source>
</evidence>
<evidence type="ECO:0000256" key="2">
    <source>
        <dbReference type="ARBA" id="ARBA00022741"/>
    </source>
</evidence>
<dbReference type="InterPro" id="IPR003593">
    <property type="entry name" value="AAA+_ATPase"/>
</dbReference>
<dbReference type="InterPro" id="IPR003439">
    <property type="entry name" value="ABC_transporter-like_ATP-bd"/>
</dbReference>